<keyword evidence="2 3" id="KW-0040">ANK repeat</keyword>
<evidence type="ECO:0000256" key="4">
    <source>
        <dbReference type="SAM" id="MobiDB-lite"/>
    </source>
</evidence>
<dbReference type="PANTHER" id="PTHR24171">
    <property type="entry name" value="ANKYRIN REPEAT DOMAIN-CONTAINING PROTEIN 39-RELATED"/>
    <property type="match status" value="1"/>
</dbReference>
<gene>
    <name evidence="5" type="ORF">SERLADRAFT_356019</name>
</gene>
<feature type="repeat" description="ANK" evidence="3">
    <location>
        <begin position="27"/>
        <end position="59"/>
    </location>
</feature>
<keyword evidence="1" id="KW-0677">Repeat</keyword>
<dbReference type="InterPro" id="IPR002110">
    <property type="entry name" value="Ankyrin_rpt"/>
</dbReference>
<dbReference type="Gene3D" id="1.25.40.20">
    <property type="entry name" value="Ankyrin repeat-containing domain"/>
    <property type="match status" value="1"/>
</dbReference>
<dbReference type="SUPFAM" id="SSF48403">
    <property type="entry name" value="Ankyrin repeat"/>
    <property type="match status" value="1"/>
</dbReference>
<sequence>MNIWVAAGDGDLTAVSVPISPNAPDPFTYTPMHAAASYGHLHVLDFLLSHGGDVNVTDDDGDTPLYTVENVETARWLVQHGAIVDRTNTEGLSPIDHLHDDFPQVAAYLRSLSPHPPSPPHPTHHQLPSQHHQNIASEVLTTSLMQSVQHIIQRADAEARNPDDDLRQAVSRTVFEGVLAGYEMTTPQQDARDDPDQTDGPNAVNGVKRPKTDG</sequence>
<accession>F8NW50</accession>
<evidence type="ECO:0000256" key="2">
    <source>
        <dbReference type="ARBA" id="ARBA00023043"/>
    </source>
</evidence>
<protein>
    <submittedName>
        <fullName evidence="5">Uncharacterized protein</fullName>
    </submittedName>
</protein>
<dbReference type="PROSITE" id="PS50297">
    <property type="entry name" value="ANK_REP_REGION"/>
    <property type="match status" value="1"/>
</dbReference>
<feature type="region of interest" description="Disordered" evidence="4">
    <location>
        <begin position="181"/>
        <end position="214"/>
    </location>
</feature>
<feature type="region of interest" description="Disordered" evidence="4">
    <location>
        <begin position="111"/>
        <end position="131"/>
    </location>
</feature>
<dbReference type="OrthoDB" id="19174at2759"/>
<dbReference type="KEGG" id="sla:SERLADRAFT_356019"/>
<name>F8NW50_SERL9</name>
<dbReference type="GeneID" id="18809504"/>
<dbReference type="EMBL" id="GL945434">
    <property type="protein sequence ID" value="EGO24307.1"/>
    <property type="molecule type" value="Genomic_DNA"/>
</dbReference>
<dbReference type="SMART" id="SM00248">
    <property type="entry name" value="ANK"/>
    <property type="match status" value="2"/>
</dbReference>
<evidence type="ECO:0000256" key="1">
    <source>
        <dbReference type="ARBA" id="ARBA00022737"/>
    </source>
</evidence>
<dbReference type="Proteomes" id="UP000008064">
    <property type="component" value="Unassembled WGS sequence"/>
</dbReference>
<dbReference type="PROSITE" id="PS50088">
    <property type="entry name" value="ANK_REPEAT"/>
    <property type="match status" value="1"/>
</dbReference>
<evidence type="ECO:0000256" key="3">
    <source>
        <dbReference type="PROSITE-ProRule" id="PRU00023"/>
    </source>
</evidence>
<dbReference type="RefSeq" id="XP_007318326.1">
    <property type="nucleotide sequence ID" value="XM_007318264.1"/>
</dbReference>
<evidence type="ECO:0000313" key="5">
    <source>
        <dbReference type="EMBL" id="EGO24307.1"/>
    </source>
</evidence>
<dbReference type="HOGENOM" id="CLU_078327_1_0_1"/>
<proteinExistence type="predicted"/>
<dbReference type="Pfam" id="PF13857">
    <property type="entry name" value="Ank_5"/>
    <property type="match status" value="1"/>
</dbReference>
<organism>
    <name type="scientific">Serpula lacrymans var. lacrymans (strain S7.9)</name>
    <name type="common">Dry rot fungus</name>
    <dbReference type="NCBI Taxonomy" id="578457"/>
    <lineage>
        <taxon>Eukaryota</taxon>
        <taxon>Fungi</taxon>
        <taxon>Dikarya</taxon>
        <taxon>Basidiomycota</taxon>
        <taxon>Agaricomycotina</taxon>
        <taxon>Agaricomycetes</taxon>
        <taxon>Agaricomycetidae</taxon>
        <taxon>Boletales</taxon>
        <taxon>Coniophorineae</taxon>
        <taxon>Serpulaceae</taxon>
        <taxon>Serpula</taxon>
    </lineage>
</organism>
<reference evidence="5" key="1">
    <citation type="submission" date="2011-04" db="EMBL/GenBank/DDBJ databases">
        <title>Evolution of plant cell wall degrading machinery underlies the functional diversity of forest fungi.</title>
        <authorList>
            <consortium name="US DOE Joint Genome Institute (JGI-PGF)"/>
            <person name="Eastwood D.C."/>
            <person name="Floudas D."/>
            <person name="Binder M."/>
            <person name="Majcherczyk A."/>
            <person name="Schneider P."/>
            <person name="Aerts A."/>
            <person name="Asiegbu F.O."/>
            <person name="Baker S.E."/>
            <person name="Barry K."/>
            <person name="Bendiksby M."/>
            <person name="Blumentritt M."/>
            <person name="Coutinho P.M."/>
            <person name="Cullen D."/>
            <person name="Cullen D."/>
            <person name="Gathman A."/>
            <person name="Goodell B."/>
            <person name="Henrissat B."/>
            <person name="Ihrmark K."/>
            <person name="Kauserud H."/>
            <person name="Kohler A."/>
            <person name="LaButti K."/>
            <person name="Lapidus A."/>
            <person name="Lavin J.L."/>
            <person name="Lee Y.-H."/>
            <person name="Lindquist E."/>
            <person name="Lilly W."/>
            <person name="Lucas S."/>
            <person name="Morin E."/>
            <person name="Murat C."/>
            <person name="Oguiza J.A."/>
            <person name="Park J."/>
            <person name="Pisabarro A.G."/>
            <person name="Riley R."/>
            <person name="Rosling A."/>
            <person name="Salamov A."/>
            <person name="Schmidt O."/>
            <person name="Schmutz J."/>
            <person name="Skrede I."/>
            <person name="Stenlid J."/>
            <person name="Wiebenga A."/>
            <person name="Xie X."/>
            <person name="Kues U."/>
            <person name="Hibbett D.S."/>
            <person name="Hoffmeister D."/>
            <person name="Hogberg N."/>
            <person name="Martin F."/>
            <person name="Grigoriev I.V."/>
            <person name="Watkinson S.C."/>
        </authorList>
    </citation>
    <scope>NUCLEOTIDE SEQUENCE</scope>
    <source>
        <strain evidence="5">S7.9</strain>
    </source>
</reference>
<dbReference type="InterPro" id="IPR036770">
    <property type="entry name" value="Ankyrin_rpt-contain_sf"/>
</dbReference>
<dbReference type="AlphaFoldDB" id="F8NW50"/>